<evidence type="ECO:0000313" key="2">
    <source>
        <dbReference type="EMBL" id="VDK60353.1"/>
    </source>
</evidence>
<accession>A0A183DGZ4</accession>
<dbReference type="AlphaFoldDB" id="A0A183DGZ4"/>
<evidence type="ECO:0000313" key="4">
    <source>
        <dbReference type="WBParaSite" id="GPUH_0000799401-mRNA-1"/>
    </source>
</evidence>
<gene>
    <name evidence="2" type="ORF">GPUH_LOCUS7985</name>
</gene>
<sequence length="187" mass="21166">MSSEDAVELERFQKPSKLEEARSVKTLNSAAGPEKETVSSVTVKDAAEENSSTDEASDERTDGRNRESESHADREEISTSSASSTEVVVPDAEAEKQREMSVPRKRSFPDLTGEVEATAEGFYYFSCFVFLHFFKFSNPTYVIHDKYSLKQEFCLNLILGPKSPRKLIHIICLDEFVYELLLDHELI</sequence>
<dbReference type="Proteomes" id="UP000271098">
    <property type="component" value="Unassembled WGS sequence"/>
</dbReference>
<reference evidence="4" key="1">
    <citation type="submission" date="2016-06" db="UniProtKB">
        <authorList>
            <consortium name="WormBaseParasite"/>
        </authorList>
    </citation>
    <scope>IDENTIFICATION</scope>
</reference>
<name>A0A183DGZ4_9BILA</name>
<evidence type="ECO:0000313" key="3">
    <source>
        <dbReference type="Proteomes" id="UP000271098"/>
    </source>
</evidence>
<protein>
    <submittedName>
        <fullName evidence="4">MRG domain-containing protein</fullName>
    </submittedName>
</protein>
<keyword evidence="3" id="KW-1185">Reference proteome</keyword>
<feature type="region of interest" description="Disordered" evidence="1">
    <location>
        <begin position="1"/>
        <end position="105"/>
    </location>
</feature>
<reference evidence="2 3" key="2">
    <citation type="submission" date="2018-11" db="EMBL/GenBank/DDBJ databases">
        <authorList>
            <consortium name="Pathogen Informatics"/>
        </authorList>
    </citation>
    <scope>NUCLEOTIDE SEQUENCE [LARGE SCALE GENOMIC DNA]</scope>
</reference>
<dbReference type="WBParaSite" id="GPUH_0000799401-mRNA-1">
    <property type="protein sequence ID" value="GPUH_0000799401-mRNA-1"/>
    <property type="gene ID" value="GPUH_0000799401"/>
</dbReference>
<feature type="compositionally biased region" description="Basic and acidic residues" evidence="1">
    <location>
        <begin position="93"/>
        <end position="102"/>
    </location>
</feature>
<organism evidence="4">
    <name type="scientific">Gongylonema pulchrum</name>
    <dbReference type="NCBI Taxonomy" id="637853"/>
    <lineage>
        <taxon>Eukaryota</taxon>
        <taxon>Metazoa</taxon>
        <taxon>Ecdysozoa</taxon>
        <taxon>Nematoda</taxon>
        <taxon>Chromadorea</taxon>
        <taxon>Rhabditida</taxon>
        <taxon>Spirurina</taxon>
        <taxon>Spiruromorpha</taxon>
        <taxon>Spiruroidea</taxon>
        <taxon>Gongylonematidae</taxon>
        <taxon>Gongylonema</taxon>
    </lineage>
</organism>
<proteinExistence type="predicted"/>
<dbReference type="EMBL" id="UYRT01022060">
    <property type="protein sequence ID" value="VDK60353.1"/>
    <property type="molecule type" value="Genomic_DNA"/>
</dbReference>
<feature type="compositionally biased region" description="Low complexity" evidence="1">
    <location>
        <begin position="78"/>
        <end position="89"/>
    </location>
</feature>
<feature type="compositionally biased region" description="Basic and acidic residues" evidence="1">
    <location>
        <begin position="58"/>
        <end position="77"/>
    </location>
</feature>
<feature type="compositionally biased region" description="Basic and acidic residues" evidence="1">
    <location>
        <begin position="8"/>
        <end position="23"/>
    </location>
</feature>
<evidence type="ECO:0000256" key="1">
    <source>
        <dbReference type="SAM" id="MobiDB-lite"/>
    </source>
</evidence>